<sequence>MAIDQKGNAVIKFFTRNSEDRYNFIIKVFNNGSTAD</sequence>
<dbReference type="EMBL" id="AWSV01000042">
    <property type="protein sequence ID" value="ERI87004.1"/>
    <property type="molecule type" value="Genomic_DNA"/>
</dbReference>
<name>U2C935_9BACE</name>
<proteinExistence type="predicted"/>
<dbReference type="HOGENOM" id="CLU_3354629_0_0_10"/>
<reference evidence="1 2" key="1">
    <citation type="submission" date="2013-08" db="EMBL/GenBank/DDBJ databases">
        <authorList>
            <person name="Weinstock G."/>
            <person name="Sodergren E."/>
            <person name="Wylie T."/>
            <person name="Fulton L."/>
            <person name="Fulton R."/>
            <person name="Fronick C."/>
            <person name="O'Laughlin M."/>
            <person name="Godfrey J."/>
            <person name="Miner T."/>
            <person name="Herter B."/>
            <person name="Appelbaum E."/>
            <person name="Cordes M."/>
            <person name="Lek S."/>
            <person name="Wollam A."/>
            <person name="Pepin K.H."/>
            <person name="Palsikar V.B."/>
            <person name="Mitreva M."/>
            <person name="Wilson R.K."/>
        </authorList>
    </citation>
    <scope>NUCLEOTIDE SEQUENCE [LARGE SCALE GENOMIC DNA]</scope>
    <source>
        <strain evidence="1 2">F0041</strain>
    </source>
</reference>
<accession>U2C935</accession>
<dbReference type="Proteomes" id="UP000016496">
    <property type="component" value="Unassembled WGS sequence"/>
</dbReference>
<protein>
    <submittedName>
        <fullName evidence="1">Uncharacterized protein</fullName>
    </submittedName>
</protein>
<evidence type="ECO:0000313" key="2">
    <source>
        <dbReference type="Proteomes" id="UP000016496"/>
    </source>
</evidence>
<organism evidence="1 2">
    <name type="scientific">Bacteroides pyogenes F0041</name>
    <dbReference type="NCBI Taxonomy" id="1321819"/>
    <lineage>
        <taxon>Bacteria</taxon>
        <taxon>Pseudomonadati</taxon>
        <taxon>Bacteroidota</taxon>
        <taxon>Bacteroidia</taxon>
        <taxon>Bacteroidales</taxon>
        <taxon>Bacteroidaceae</taxon>
        <taxon>Bacteroides</taxon>
    </lineage>
</organism>
<dbReference type="AlphaFoldDB" id="U2C935"/>
<evidence type="ECO:0000313" key="1">
    <source>
        <dbReference type="EMBL" id="ERI87004.1"/>
    </source>
</evidence>
<comment type="caution">
    <text evidence="1">The sequence shown here is derived from an EMBL/GenBank/DDBJ whole genome shotgun (WGS) entry which is preliminary data.</text>
</comment>
<gene>
    <name evidence="1" type="ORF">HMPREF1981_00730</name>
</gene>